<dbReference type="Proteomes" id="UP000253769">
    <property type="component" value="Unassembled WGS sequence"/>
</dbReference>
<dbReference type="Gene3D" id="1.10.3210.10">
    <property type="entry name" value="Hypothetical protein af1432"/>
    <property type="match status" value="1"/>
</dbReference>
<dbReference type="RefSeq" id="WP_114696618.1">
    <property type="nucleotide sequence ID" value="NZ_QQOH01000004.1"/>
</dbReference>
<evidence type="ECO:0000313" key="3">
    <source>
        <dbReference type="Proteomes" id="UP000253769"/>
    </source>
</evidence>
<evidence type="ECO:0000259" key="1">
    <source>
        <dbReference type="PROSITE" id="PS51833"/>
    </source>
</evidence>
<dbReference type="AlphaFoldDB" id="A0A369WCU5"/>
<dbReference type="InterPro" id="IPR014627">
    <property type="entry name" value="UCP036888_HDGYP-like"/>
</dbReference>
<gene>
    <name evidence="2" type="ORF">DV711_15450</name>
</gene>
<dbReference type="GO" id="GO:0002161">
    <property type="term" value="F:aminoacyl-tRNA deacylase activity"/>
    <property type="evidence" value="ECO:0007669"/>
    <property type="project" value="InterPro"/>
</dbReference>
<dbReference type="InterPro" id="IPR052340">
    <property type="entry name" value="RNase_Y/CdgJ"/>
</dbReference>
<proteinExistence type="predicted"/>
<name>A0A369WCU5_9GAMM</name>
<keyword evidence="3" id="KW-1185">Reference proteome</keyword>
<dbReference type="Pfam" id="PF08668">
    <property type="entry name" value="HDOD"/>
    <property type="match status" value="1"/>
</dbReference>
<accession>A0A369WCU5</accession>
<dbReference type="PIRSF" id="PIRSF036888">
    <property type="entry name" value="HDGYPm_UCP036888"/>
    <property type="match status" value="1"/>
</dbReference>
<organism evidence="2 3">
    <name type="scientific">Motiliproteus coralliicola</name>
    <dbReference type="NCBI Taxonomy" id="2283196"/>
    <lineage>
        <taxon>Bacteria</taxon>
        <taxon>Pseudomonadati</taxon>
        <taxon>Pseudomonadota</taxon>
        <taxon>Gammaproteobacteria</taxon>
        <taxon>Oceanospirillales</taxon>
        <taxon>Oceanospirillaceae</taxon>
        <taxon>Motiliproteus</taxon>
    </lineage>
</organism>
<dbReference type="EMBL" id="QQOH01000004">
    <property type="protein sequence ID" value="RDE18999.1"/>
    <property type="molecule type" value="Genomic_DNA"/>
</dbReference>
<reference evidence="2 3" key="1">
    <citation type="submission" date="2018-07" db="EMBL/GenBank/DDBJ databases">
        <title>Motiliproteus coralliicola sp. nov., a bacterium isolated from Coral.</title>
        <authorList>
            <person name="Wang G."/>
        </authorList>
    </citation>
    <scope>NUCLEOTIDE SEQUENCE [LARGE SCALE GENOMIC DNA]</scope>
    <source>
        <strain evidence="2 3">C34</strain>
    </source>
</reference>
<dbReference type="Gene3D" id="3.90.960.10">
    <property type="entry name" value="YbaK/aminoacyl-tRNA synthetase-associated domain"/>
    <property type="match status" value="1"/>
</dbReference>
<dbReference type="OrthoDB" id="7001648at2"/>
<dbReference type="PANTHER" id="PTHR33525:SF3">
    <property type="entry name" value="RIBONUCLEASE Y"/>
    <property type="match status" value="1"/>
</dbReference>
<sequence length="425" mass="47120">MSQPKLRIVMLNDSQGRALVILPGDELLNLVSVWKHTQRQLQPLSAHDSETFFSQDALSAEKGIRQLLTLPVLIDTSCKLDGDFDVLEPNSNRVLRLNSVLLGDNVQYCKVGISSAAIDAKQPEGNDVAVITRAVEKFTTLRIKQRLEDTLGLPTLPPTAQKIIELRADPNAGVDDLVPIVQMDPSLSAQVMSWAASPYYAAPGGIDSIHDAIVRVLGYDLVVNLALGVAMGRTLQLPTDTPRGSTPYWLQALFCATLSEKLAKLAPADRRPRPGLVYLTGLLHNFGYLTLAHIFPPHFSLVSRYIEANPHLHHEYIEKQILNVTREQIGAWLMETWNLPEEVIKGIRYQNSTSYDGDFHQYAQIIDLSLRVMRINGMGDGPAGAIPSELYEQLGLDAAKVQETFQLIHEKTDQLDEMTNFLEAG</sequence>
<feature type="domain" description="HDOD" evidence="1">
    <location>
        <begin position="153"/>
        <end position="353"/>
    </location>
</feature>
<dbReference type="PROSITE" id="PS51833">
    <property type="entry name" value="HDOD"/>
    <property type="match status" value="1"/>
</dbReference>
<dbReference type="InterPro" id="IPR013976">
    <property type="entry name" value="HDOD"/>
</dbReference>
<dbReference type="InterPro" id="IPR036754">
    <property type="entry name" value="YbaK/aa-tRNA-synt-asso_dom_sf"/>
</dbReference>
<evidence type="ECO:0000313" key="2">
    <source>
        <dbReference type="EMBL" id="RDE18999.1"/>
    </source>
</evidence>
<dbReference type="PANTHER" id="PTHR33525">
    <property type="match status" value="1"/>
</dbReference>
<protein>
    <submittedName>
        <fullName evidence="2">HDOD domain-containing protein</fullName>
    </submittedName>
</protein>
<comment type="caution">
    <text evidence="2">The sequence shown here is derived from an EMBL/GenBank/DDBJ whole genome shotgun (WGS) entry which is preliminary data.</text>
</comment>
<dbReference type="SUPFAM" id="SSF109604">
    <property type="entry name" value="HD-domain/PDEase-like"/>
    <property type="match status" value="1"/>
</dbReference>